<dbReference type="EMBL" id="BSUO01000001">
    <property type="protein sequence ID" value="GMA38277.1"/>
    <property type="molecule type" value="Genomic_DNA"/>
</dbReference>
<evidence type="ECO:0008006" key="3">
    <source>
        <dbReference type="Google" id="ProtNLM"/>
    </source>
</evidence>
<sequence>MQETIDAVADLARIQVPLGAIIVNQAREEILSEATVADLPALQDEESVAALGGVLSESRVDGSPEVVTALLQQARDHADRLALEDVHLDVLARHGVPLLVLPKVGEGTDPAGIRILAQHLAEQAVWS</sequence>
<evidence type="ECO:0000313" key="1">
    <source>
        <dbReference type="EMBL" id="GMA38277.1"/>
    </source>
</evidence>
<evidence type="ECO:0000313" key="2">
    <source>
        <dbReference type="Proteomes" id="UP001157126"/>
    </source>
</evidence>
<comment type="caution">
    <text evidence="1">The sequence shown here is derived from an EMBL/GenBank/DDBJ whole genome shotgun (WGS) entry which is preliminary data.</text>
</comment>
<gene>
    <name evidence="1" type="ORF">GCM10025883_03220</name>
</gene>
<protein>
    <recommendedName>
        <fullName evidence="3">Anion-transporting ATPase-like domain-containing protein</fullName>
    </recommendedName>
</protein>
<name>A0ABQ6IK22_9MICO</name>
<dbReference type="RefSeq" id="WP_348536042.1">
    <property type="nucleotide sequence ID" value="NZ_BSUO01000001.1"/>
</dbReference>
<dbReference type="Proteomes" id="UP001157126">
    <property type="component" value="Unassembled WGS sequence"/>
</dbReference>
<keyword evidence="2" id="KW-1185">Reference proteome</keyword>
<proteinExistence type="predicted"/>
<accession>A0ABQ6IK22</accession>
<organism evidence="1 2">
    <name type="scientific">Mobilicoccus caccae</name>
    <dbReference type="NCBI Taxonomy" id="1859295"/>
    <lineage>
        <taxon>Bacteria</taxon>
        <taxon>Bacillati</taxon>
        <taxon>Actinomycetota</taxon>
        <taxon>Actinomycetes</taxon>
        <taxon>Micrococcales</taxon>
        <taxon>Dermatophilaceae</taxon>
        <taxon>Mobilicoccus</taxon>
    </lineage>
</organism>
<reference evidence="2" key="1">
    <citation type="journal article" date="2019" name="Int. J. Syst. Evol. Microbiol.">
        <title>The Global Catalogue of Microorganisms (GCM) 10K type strain sequencing project: providing services to taxonomists for standard genome sequencing and annotation.</title>
        <authorList>
            <consortium name="The Broad Institute Genomics Platform"/>
            <consortium name="The Broad Institute Genome Sequencing Center for Infectious Disease"/>
            <person name="Wu L."/>
            <person name="Ma J."/>
        </authorList>
    </citation>
    <scope>NUCLEOTIDE SEQUENCE [LARGE SCALE GENOMIC DNA]</scope>
    <source>
        <strain evidence="2">NBRC 113072</strain>
    </source>
</reference>